<keyword evidence="2" id="KW-1185">Reference proteome</keyword>
<dbReference type="OrthoDB" id="6499818at2759"/>
<dbReference type="EMBL" id="HG806446">
    <property type="protein sequence ID" value="CDW58906.1"/>
    <property type="molecule type" value="Genomic_DNA"/>
</dbReference>
<accession>A0A077ZEW8</accession>
<evidence type="ECO:0000313" key="2">
    <source>
        <dbReference type="Proteomes" id="UP000030665"/>
    </source>
</evidence>
<reference evidence="1" key="2">
    <citation type="submission" date="2014-03" db="EMBL/GenBank/DDBJ databases">
        <title>The whipworm genome and dual-species transcriptomics of an intimate host-pathogen interaction.</title>
        <authorList>
            <person name="Foth B.J."/>
            <person name="Tsai I.J."/>
            <person name="Reid A.J."/>
            <person name="Bancroft A.J."/>
            <person name="Nichol S."/>
            <person name="Tracey A."/>
            <person name="Holroyd N."/>
            <person name="Cotton J.A."/>
            <person name="Stanley E.J."/>
            <person name="Zarowiecki M."/>
            <person name="Liu J.Z."/>
            <person name="Huckvale T."/>
            <person name="Cooper P.J."/>
            <person name="Grencis R.K."/>
            <person name="Berriman M."/>
        </authorList>
    </citation>
    <scope>NUCLEOTIDE SEQUENCE [LARGE SCALE GENOMIC DNA]</scope>
</reference>
<dbReference type="AlphaFoldDB" id="A0A077ZEW8"/>
<protein>
    <submittedName>
        <fullName evidence="1">Uncharacterized protein</fullName>
    </submittedName>
</protein>
<evidence type="ECO:0000313" key="1">
    <source>
        <dbReference type="EMBL" id="CDW58906.1"/>
    </source>
</evidence>
<organism evidence="1 2">
    <name type="scientific">Trichuris trichiura</name>
    <name type="common">Whipworm</name>
    <name type="synonym">Trichocephalus trichiurus</name>
    <dbReference type="NCBI Taxonomy" id="36087"/>
    <lineage>
        <taxon>Eukaryota</taxon>
        <taxon>Metazoa</taxon>
        <taxon>Ecdysozoa</taxon>
        <taxon>Nematoda</taxon>
        <taxon>Enoplea</taxon>
        <taxon>Dorylaimia</taxon>
        <taxon>Trichinellida</taxon>
        <taxon>Trichuridae</taxon>
        <taxon>Trichuris</taxon>
    </lineage>
</organism>
<sequence>MCPIAYVGEQTFDLLRALVQPKTLEECKYANLVGRLGTSFCPPPNEIVLRFRSHSRVRLEGKTISDFVTDLLRLSAKWNFLELDNMICDRLVLRVTRLSAAVPFICAEAARKHVECIRTRPPDEISVDRLHNRPFANNALSDVGAPRQWCFCWTPEQLSIRRHQAR</sequence>
<dbReference type="Proteomes" id="UP000030665">
    <property type="component" value="Unassembled WGS sequence"/>
</dbReference>
<reference evidence="1" key="1">
    <citation type="submission" date="2014-01" db="EMBL/GenBank/DDBJ databases">
        <authorList>
            <person name="Aslett M."/>
        </authorList>
    </citation>
    <scope>NUCLEOTIDE SEQUENCE</scope>
</reference>
<dbReference type="STRING" id="36087.A0A077ZEW8"/>
<proteinExistence type="predicted"/>
<name>A0A077ZEW8_TRITR</name>
<gene>
    <name evidence="1" type="ORF">TTRE_0000723201</name>
</gene>